<feature type="region of interest" description="Disordered" evidence="1">
    <location>
        <begin position="37"/>
        <end position="71"/>
    </location>
</feature>
<sequence length="732" mass="81117">MANTTLGPTGTESSEWCLVKPMVNSRRMTTWKSGLKFQPEVGEDSAGADIGTPSRRRKKGIPLKKGSFQKKNRVADAPNLLSVVSATPEMKERAKADAKARQIKIEEYRKFKSSRTIVKKQPLKQPRSQWQNMITNTDHGKKSKSSKFAVNKKKSMSTGDIAIADWKAAYQDILSPTSGSRRFVARRDLTAAEKVTSPKKKTRAKARSASADLFAKTLPLIGNDDDEKSKDNPLHCGNSEDTSPLSKDSSKKTPLAIDLSKYDDEPTTRTMSSIAPSNRSPNGTSTKLPVVVSPIYEKAEHELETVEKDDLNKMLRSKKLIDEPYLTLDMDDEARNDLKDDFVDFDDFDDATETMDVDETDGANVTKEPTTELKEESTELDDRNTPMHLHGSMHTAKETIEDAQPPSPGTVSEAGPAKAIPRTMKSKTLILEFSMPALSGDVQTGDDYDVGLEVPVDVFSYGDISSVGSWPSIESEDSYETRMNKMMQRWMDVNGGDENEYFDNEVQLDDNVLDHIVLAAPDLERAMEQFHDMTGIMPTHVGPLQGLGAKTAHVGLDNNRYIEILAADNEDPGPLGDELKRLKEDTLTPYHYAIRSSEVSRLIEGYVYDVLGWDPDHIAMVQALPDDTVRQWDLLTMYGHDMGGVAPYYVRWANPTQHPTAKIASDATLLSCRVVAPEDHDVHKLITGVGGIDIETGDPMLECMIETPKGTVTFSAKTPRGLVFPGYDDEYA</sequence>
<feature type="compositionally biased region" description="Polar residues" evidence="1">
    <location>
        <begin position="126"/>
        <end position="137"/>
    </location>
</feature>
<dbReference type="Pfam" id="PF13468">
    <property type="entry name" value="Glyoxalase_3"/>
    <property type="match status" value="1"/>
</dbReference>
<dbReference type="InterPro" id="IPR025870">
    <property type="entry name" value="Glyoxalase-like_dom"/>
</dbReference>
<dbReference type="Proteomes" id="UP000693970">
    <property type="component" value="Unassembled WGS sequence"/>
</dbReference>
<evidence type="ECO:0000256" key="1">
    <source>
        <dbReference type="SAM" id="MobiDB-lite"/>
    </source>
</evidence>
<feature type="compositionally biased region" description="Basic residues" evidence="1">
    <location>
        <begin position="54"/>
        <end position="71"/>
    </location>
</feature>
<feature type="compositionally biased region" description="Polar residues" evidence="1">
    <location>
        <begin position="268"/>
        <end position="287"/>
    </location>
</feature>
<feature type="region of interest" description="Disordered" evidence="1">
    <location>
        <begin position="400"/>
        <end position="419"/>
    </location>
</feature>
<reference evidence="3" key="1">
    <citation type="journal article" date="2021" name="Sci. Rep.">
        <title>Diploid genomic architecture of Nitzschia inconspicua, an elite biomass production diatom.</title>
        <authorList>
            <person name="Oliver A."/>
            <person name="Podell S."/>
            <person name="Pinowska A."/>
            <person name="Traller J.C."/>
            <person name="Smith S.R."/>
            <person name="McClure R."/>
            <person name="Beliaev A."/>
            <person name="Bohutskyi P."/>
            <person name="Hill E.A."/>
            <person name="Rabines A."/>
            <person name="Zheng H."/>
            <person name="Allen L.Z."/>
            <person name="Kuo A."/>
            <person name="Grigoriev I.V."/>
            <person name="Allen A.E."/>
            <person name="Hazlebeck D."/>
            <person name="Allen E.E."/>
        </authorList>
    </citation>
    <scope>NUCLEOTIDE SEQUENCE</scope>
    <source>
        <strain evidence="3">Hildebrandi</strain>
    </source>
</reference>
<feature type="region of interest" description="Disordered" evidence="1">
    <location>
        <begin position="215"/>
        <end position="287"/>
    </location>
</feature>
<name>A0A9K3KSH0_9STRA</name>
<feature type="region of interest" description="Disordered" evidence="1">
    <location>
        <begin position="360"/>
        <end position="390"/>
    </location>
</feature>
<organism evidence="3 4">
    <name type="scientific">Nitzschia inconspicua</name>
    <dbReference type="NCBI Taxonomy" id="303405"/>
    <lineage>
        <taxon>Eukaryota</taxon>
        <taxon>Sar</taxon>
        <taxon>Stramenopiles</taxon>
        <taxon>Ochrophyta</taxon>
        <taxon>Bacillariophyta</taxon>
        <taxon>Bacillariophyceae</taxon>
        <taxon>Bacillariophycidae</taxon>
        <taxon>Bacillariales</taxon>
        <taxon>Bacillariaceae</taxon>
        <taxon>Nitzschia</taxon>
    </lineage>
</organism>
<evidence type="ECO:0000313" key="3">
    <source>
        <dbReference type="EMBL" id="KAG7348243.1"/>
    </source>
</evidence>
<evidence type="ECO:0000313" key="4">
    <source>
        <dbReference type="Proteomes" id="UP000693970"/>
    </source>
</evidence>
<accession>A0A9K3KSH0</accession>
<feature type="region of interest" description="Disordered" evidence="1">
    <location>
        <begin position="116"/>
        <end position="154"/>
    </location>
</feature>
<keyword evidence="4" id="KW-1185">Reference proteome</keyword>
<dbReference type="AlphaFoldDB" id="A0A9K3KSH0"/>
<feature type="compositionally biased region" description="Basic residues" evidence="1">
    <location>
        <begin position="141"/>
        <end position="154"/>
    </location>
</feature>
<protein>
    <submittedName>
        <fullName evidence="3">Glyoxalase-like protein</fullName>
    </submittedName>
</protein>
<feature type="domain" description="Glyoxalase-like" evidence="2">
    <location>
        <begin position="513"/>
        <end position="686"/>
    </location>
</feature>
<reference evidence="3" key="2">
    <citation type="submission" date="2021-04" db="EMBL/GenBank/DDBJ databases">
        <authorList>
            <person name="Podell S."/>
        </authorList>
    </citation>
    <scope>NUCLEOTIDE SEQUENCE</scope>
    <source>
        <strain evidence="3">Hildebrandi</strain>
    </source>
</reference>
<gene>
    <name evidence="3" type="ORF">IV203_016948</name>
</gene>
<dbReference type="EMBL" id="JAGRRH010000020">
    <property type="protein sequence ID" value="KAG7348243.1"/>
    <property type="molecule type" value="Genomic_DNA"/>
</dbReference>
<comment type="caution">
    <text evidence="3">The sequence shown here is derived from an EMBL/GenBank/DDBJ whole genome shotgun (WGS) entry which is preliminary data.</text>
</comment>
<evidence type="ECO:0000259" key="2">
    <source>
        <dbReference type="Pfam" id="PF13468"/>
    </source>
</evidence>
<proteinExistence type="predicted"/>
<feature type="compositionally biased region" description="Basic and acidic residues" evidence="1">
    <location>
        <begin position="369"/>
        <end position="385"/>
    </location>
</feature>